<protein>
    <submittedName>
        <fullName evidence="2">Gamma-glutamylcyclotransferase family protein</fullName>
    </submittedName>
</protein>
<dbReference type="InterPro" id="IPR036568">
    <property type="entry name" value="GGCT-like_sf"/>
</dbReference>
<dbReference type="Pfam" id="PF06094">
    <property type="entry name" value="GGACT"/>
    <property type="match status" value="1"/>
</dbReference>
<dbReference type="SUPFAM" id="SSF110857">
    <property type="entry name" value="Gamma-glutamyl cyclotransferase-like"/>
    <property type="match status" value="1"/>
</dbReference>
<sequence length="134" mass="14760">MMHDDSPRPVAATLVFVYGTLRAGGSNDIRRYRPSARLVGSGWIAGTLYHLGGYPGVLLGGPGRVYGEVWQIDQEVEEQLDRLEDVRPDDDGEYRRRTVSVDVGGQELQCTVYEIHPSRAQGRAIIASGDWMAG</sequence>
<feature type="domain" description="Gamma-glutamylcyclotransferase AIG2-like" evidence="1">
    <location>
        <begin position="15"/>
        <end position="132"/>
    </location>
</feature>
<organism evidence="2 3">
    <name type="scientific">Variovorax dokdonensis</name>
    <dbReference type="NCBI Taxonomy" id="344883"/>
    <lineage>
        <taxon>Bacteria</taxon>
        <taxon>Pseudomonadati</taxon>
        <taxon>Pseudomonadota</taxon>
        <taxon>Betaproteobacteria</taxon>
        <taxon>Burkholderiales</taxon>
        <taxon>Comamonadaceae</taxon>
        <taxon>Variovorax</taxon>
    </lineage>
</organism>
<dbReference type="InterPro" id="IPR013024">
    <property type="entry name" value="GGCT-like"/>
</dbReference>
<evidence type="ECO:0000313" key="3">
    <source>
        <dbReference type="Proteomes" id="UP001174908"/>
    </source>
</evidence>
<gene>
    <name evidence="2" type="ORF">QTH91_05530</name>
</gene>
<comment type="caution">
    <text evidence="2">The sequence shown here is derived from an EMBL/GenBank/DDBJ whole genome shotgun (WGS) entry which is preliminary data.</text>
</comment>
<reference evidence="2" key="1">
    <citation type="submission" date="2023-06" db="EMBL/GenBank/DDBJ databases">
        <authorList>
            <person name="Jiang Y."/>
            <person name="Liu Q."/>
        </authorList>
    </citation>
    <scope>NUCLEOTIDE SEQUENCE</scope>
    <source>
        <strain evidence="2">CGMCC 1.12089</strain>
    </source>
</reference>
<proteinExistence type="predicted"/>
<dbReference type="CDD" id="cd06661">
    <property type="entry name" value="GGCT_like"/>
    <property type="match status" value="1"/>
</dbReference>
<accession>A0ABT7N7L3</accession>
<dbReference type="EMBL" id="JASZYV010000001">
    <property type="protein sequence ID" value="MDM0043934.1"/>
    <property type="molecule type" value="Genomic_DNA"/>
</dbReference>
<dbReference type="RefSeq" id="WP_286659006.1">
    <property type="nucleotide sequence ID" value="NZ_JASZYV010000001.1"/>
</dbReference>
<dbReference type="Proteomes" id="UP001174908">
    <property type="component" value="Unassembled WGS sequence"/>
</dbReference>
<name>A0ABT7N7L3_9BURK</name>
<evidence type="ECO:0000313" key="2">
    <source>
        <dbReference type="EMBL" id="MDM0043934.1"/>
    </source>
</evidence>
<keyword evidence="3" id="KW-1185">Reference proteome</keyword>
<dbReference type="InterPro" id="IPR009288">
    <property type="entry name" value="AIG2-like_dom"/>
</dbReference>
<evidence type="ECO:0000259" key="1">
    <source>
        <dbReference type="Pfam" id="PF06094"/>
    </source>
</evidence>
<dbReference type="Gene3D" id="3.10.490.10">
    <property type="entry name" value="Gamma-glutamyl cyclotransferase-like"/>
    <property type="match status" value="1"/>
</dbReference>